<accession>A0A7W6EPY2</accession>
<organism evidence="2 3">
    <name type="scientific">Runella defluvii</name>
    <dbReference type="NCBI Taxonomy" id="370973"/>
    <lineage>
        <taxon>Bacteria</taxon>
        <taxon>Pseudomonadati</taxon>
        <taxon>Bacteroidota</taxon>
        <taxon>Cytophagia</taxon>
        <taxon>Cytophagales</taxon>
        <taxon>Spirosomataceae</taxon>
        <taxon>Runella</taxon>
    </lineage>
</organism>
<evidence type="ECO:0008006" key="4">
    <source>
        <dbReference type="Google" id="ProtNLM"/>
    </source>
</evidence>
<dbReference type="Proteomes" id="UP000541352">
    <property type="component" value="Unassembled WGS sequence"/>
</dbReference>
<evidence type="ECO:0000313" key="3">
    <source>
        <dbReference type="Proteomes" id="UP000541352"/>
    </source>
</evidence>
<gene>
    <name evidence="2" type="ORF">FHS57_001940</name>
</gene>
<reference evidence="2 3" key="1">
    <citation type="submission" date="2020-08" db="EMBL/GenBank/DDBJ databases">
        <title>Genomic Encyclopedia of Type Strains, Phase IV (KMG-IV): sequencing the most valuable type-strain genomes for metagenomic binning, comparative biology and taxonomic classification.</title>
        <authorList>
            <person name="Goeker M."/>
        </authorList>
    </citation>
    <scope>NUCLEOTIDE SEQUENCE [LARGE SCALE GENOMIC DNA]</scope>
    <source>
        <strain evidence="2 3">DSM 17976</strain>
    </source>
</reference>
<feature type="region of interest" description="Disordered" evidence="1">
    <location>
        <begin position="120"/>
        <end position="142"/>
    </location>
</feature>
<dbReference type="AlphaFoldDB" id="A0A7W6EPY2"/>
<feature type="compositionally biased region" description="Acidic residues" evidence="1">
    <location>
        <begin position="120"/>
        <end position="135"/>
    </location>
</feature>
<dbReference type="EMBL" id="JACIBY010000003">
    <property type="protein sequence ID" value="MBB3837943.1"/>
    <property type="molecule type" value="Genomic_DNA"/>
</dbReference>
<dbReference type="RefSeq" id="WP_183972894.1">
    <property type="nucleotide sequence ID" value="NZ_JACIBY010000003.1"/>
</dbReference>
<sequence length="142" mass="15866">MTHTIQKHEQYALVNIHESAFDDAMATELETVARGLFREGFHNLILNFATATSITSAGISILKKINMLCSRELGLMVLVSDNDDFVDLLIDGKIRDVTILPSVEEGIDAVFMNDLENEFSAESDDFNDDDMDEDGYTQSEKP</sequence>
<comment type="caution">
    <text evidence="2">The sequence shown here is derived from an EMBL/GenBank/DDBJ whole genome shotgun (WGS) entry which is preliminary data.</text>
</comment>
<keyword evidence="3" id="KW-1185">Reference proteome</keyword>
<dbReference type="SUPFAM" id="SSF52091">
    <property type="entry name" value="SpoIIaa-like"/>
    <property type="match status" value="1"/>
</dbReference>
<evidence type="ECO:0000313" key="2">
    <source>
        <dbReference type="EMBL" id="MBB3837943.1"/>
    </source>
</evidence>
<proteinExistence type="predicted"/>
<dbReference type="InterPro" id="IPR036513">
    <property type="entry name" value="STAS_dom_sf"/>
</dbReference>
<protein>
    <recommendedName>
        <fullName evidence="4">Anti-anti-sigma factor</fullName>
    </recommendedName>
</protein>
<name>A0A7W6EPY2_9BACT</name>
<dbReference type="Gene3D" id="3.30.750.24">
    <property type="entry name" value="STAS domain"/>
    <property type="match status" value="1"/>
</dbReference>
<evidence type="ECO:0000256" key="1">
    <source>
        <dbReference type="SAM" id="MobiDB-lite"/>
    </source>
</evidence>